<reference evidence="6 7" key="1">
    <citation type="submission" date="2018-01" db="EMBL/GenBank/DDBJ databases">
        <title>Whole genome analyses suggest that Burkholderia sensu lato contains two further novel genera in the rhizoxinica-symbiotica group Mycetohabitans gen. nov., and Trinickia gen. nov.: implications for the evolution of diazotrophy and nodulation in the Burkholderiaceae.</title>
        <authorList>
            <person name="Estrada-de los Santos P."/>
            <person name="Palmer M."/>
            <person name="Chavez-Ramirez B."/>
            <person name="Beukes C."/>
            <person name="Steenkamp E.T."/>
            <person name="Hirsch A.M."/>
            <person name="Manyaka P."/>
            <person name="Maluk M."/>
            <person name="Lafos M."/>
            <person name="Crook M."/>
            <person name="Gross E."/>
            <person name="Simon M.F."/>
            <person name="Bueno dos Reis Junior F."/>
            <person name="Poole P.S."/>
            <person name="Venter S.N."/>
            <person name="James E.K."/>
        </authorList>
    </citation>
    <scope>NUCLEOTIDE SEQUENCE [LARGE SCALE GENOMIC DNA]</scope>
    <source>
        <strain evidence="6 7">GIMN1.004</strain>
    </source>
</reference>
<keyword evidence="3 5" id="KW-1133">Transmembrane helix</keyword>
<dbReference type="Gene3D" id="1.20.1740.10">
    <property type="entry name" value="Amino acid/polyamine transporter I"/>
    <property type="match status" value="1"/>
</dbReference>
<comment type="caution">
    <text evidence="6">The sequence shown here is derived from an EMBL/GenBank/DDBJ whole genome shotgun (WGS) entry which is preliminary data.</text>
</comment>
<evidence type="ECO:0000256" key="3">
    <source>
        <dbReference type="ARBA" id="ARBA00022989"/>
    </source>
</evidence>
<dbReference type="PIRSF" id="PIRSF006060">
    <property type="entry name" value="AA_transporter"/>
    <property type="match status" value="1"/>
</dbReference>
<feature type="transmembrane region" description="Helical" evidence="5">
    <location>
        <begin position="181"/>
        <end position="199"/>
    </location>
</feature>
<feature type="transmembrane region" description="Helical" evidence="5">
    <location>
        <begin position="150"/>
        <end position="169"/>
    </location>
</feature>
<feature type="transmembrane region" description="Helical" evidence="5">
    <location>
        <begin position="258"/>
        <end position="280"/>
    </location>
</feature>
<dbReference type="AlphaFoldDB" id="A0A2N7W311"/>
<dbReference type="PANTHER" id="PTHR11785">
    <property type="entry name" value="AMINO ACID TRANSPORTER"/>
    <property type="match status" value="1"/>
</dbReference>
<feature type="transmembrane region" description="Helical" evidence="5">
    <location>
        <begin position="412"/>
        <end position="433"/>
    </location>
</feature>
<name>A0A2N7W311_9BURK</name>
<evidence type="ECO:0000256" key="2">
    <source>
        <dbReference type="ARBA" id="ARBA00022692"/>
    </source>
</evidence>
<gene>
    <name evidence="6" type="ORF">C0Z18_01055</name>
</gene>
<feature type="transmembrane region" description="Helical" evidence="5">
    <location>
        <begin position="219"/>
        <end position="237"/>
    </location>
</feature>
<dbReference type="EMBL" id="PNYA01000001">
    <property type="protein sequence ID" value="PMS23789.1"/>
    <property type="molecule type" value="Genomic_DNA"/>
</dbReference>
<organism evidence="6 7">
    <name type="scientific">Trinickia dabaoshanensis</name>
    <dbReference type="NCBI Taxonomy" id="564714"/>
    <lineage>
        <taxon>Bacteria</taxon>
        <taxon>Pseudomonadati</taxon>
        <taxon>Pseudomonadota</taxon>
        <taxon>Betaproteobacteria</taxon>
        <taxon>Burkholderiales</taxon>
        <taxon>Burkholderiaceae</taxon>
        <taxon>Trinickia</taxon>
    </lineage>
</organism>
<dbReference type="PANTHER" id="PTHR11785:SF512">
    <property type="entry name" value="SOBREMESA, ISOFORM B"/>
    <property type="match status" value="1"/>
</dbReference>
<feature type="transmembrane region" description="Helical" evidence="5">
    <location>
        <begin position="68"/>
        <end position="92"/>
    </location>
</feature>
<sequence length="482" mass="51797">MSDPALTEGADSARPRAAAAAAAESTTHFRRSIGLAPAIAINMIQICGVGPFLTIPTIVAVMNGPLAVIGWILGAVLAMADGLVWAELGAAMPGAGGTYLYLREAFQYRTGKLMPFLFVWTAMLSIPLIMSTGIIGFVQYLGFFLPGLTALQSHVIGLVVVAFVVFALYRRIESIRALSAGLWIVMVLAVGLTTAAAYSDYHLVLAMTLPAQSGDMGKFFTGLGAGLIIAIYDYAGYNTTAYMGDELKNPGRVMPRSIIISIIAMMVFYLAMNIGVIGTVPWQDVAKSTSVASLVVSRNWGHAAASIVTALILVAAFASVFAGLLGGSRVPFYAARDGVFLSAFGKLHPKHDFPHVALLAMGLVTAAGTFFDLTTVINMLVAVSVLLQSVAQIAALTVLRKRQPRLARPYRQWLYPLPSVIALVGWLYVLYATDRQSQVLSSAWLAIGLVAFLFWARVQRQWPFGPKDIREVFVERQDASSR</sequence>
<evidence type="ECO:0000256" key="1">
    <source>
        <dbReference type="ARBA" id="ARBA00004141"/>
    </source>
</evidence>
<feature type="transmembrane region" description="Helical" evidence="5">
    <location>
        <begin position="439"/>
        <end position="458"/>
    </location>
</feature>
<keyword evidence="7" id="KW-1185">Reference proteome</keyword>
<dbReference type="InterPro" id="IPR002293">
    <property type="entry name" value="AA/rel_permease1"/>
</dbReference>
<evidence type="ECO:0000313" key="6">
    <source>
        <dbReference type="EMBL" id="PMS23789.1"/>
    </source>
</evidence>
<dbReference type="OrthoDB" id="9804700at2"/>
<comment type="subcellular location">
    <subcellularLocation>
        <location evidence="1">Membrane</location>
        <topology evidence="1">Multi-pass membrane protein</topology>
    </subcellularLocation>
</comment>
<feature type="transmembrane region" description="Helical" evidence="5">
    <location>
        <begin position="113"/>
        <end position="138"/>
    </location>
</feature>
<evidence type="ECO:0000313" key="7">
    <source>
        <dbReference type="Proteomes" id="UP000235616"/>
    </source>
</evidence>
<dbReference type="GO" id="GO:0015179">
    <property type="term" value="F:L-amino acid transmembrane transporter activity"/>
    <property type="evidence" value="ECO:0007669"/>
    <property type="project" value="TreeGrafter"/>
</dbReference>
<keyword evidence="2 5" id="KW-0812">Transmembrane</keyword>
<dbReference type="GO" id="GO:0016020">
    <property type="term" value="C:membrane"/>
    <property type="evidence" value="ECO:0007669"/>
    <property type="project" value="UniProtKB-SubCell"/>
</dbReference>
<dbReference type="Pfam" id="PF13520">
    <property type="entry name" value="AA_permease_2"/>
    <property type="match status" value="1"/>
</dbReference>
<protein>
    <submittedName>
        <fullName evidence="6">Amino acid permease</fullName>
    </submittedName>
</protein>
<feature type="transmembrane region" description="Helical" evidence="5">
    <location>
        <begin position="300"/>
        <end position="326"/>
    </location>
</feature>
<proteinExistence type="predicted"/>
<dbReference type="InterPro" id="IPR050598">
    <property type="entry name" value="AminoAcid_Transporter"/>
</dbReference>
<keyword evidence="4 5" id="KW-0472">Membrane</keyword>
<evidence type="ECO:0000256" key="5">
    <source>
        <dbReference type="SAM" id="Phobius"/>
    </source>
</evidence>
<accession>A0A2N7W311</accession>
<dbReference type="Proteomes" id="UP000235616">
    <property type="component" value="Unassembled WGS sequence"/>
</dbReference>
<evidence type="ECO:0000256" key="4">
    <source>
        <dbReference type="ARBA" id="ARBA00023136"/>
    </source>
</evidence>
<dbReference type="RefSeq" id="WP_102643498.1">
    <property type="nucleotide sequence ID" value="NZ_PNYA01000001.1"/>
</dbReference>
<feature type="transmembrane region" description="Helical" evidence="5">
    <location>
        <begin position="377"/>
        <end position="400"/>
    </location>
</feature>
<feature type="transmembrane region" description="Helical" evidence="5">
    <location>
        <begin position="39"/>
        <end position="62"/>
    </location>
</feature>